<dbReference type="EMBL" id="BMPT01000019">
    <property type="protein sequence ID" value="GGM39131.1"/>
    <property type="molecule type" value="Genomic_DNA"/>
</dbReference>
<protein>
    <recommendedName>
        <fullName evidence="1">DUF6314 domain-containing protein</fullName>
    </recommendedName>
</protein>
<dbReference type="Pfam" id="PF19834">
    <property type="entry name" value="DUF6314"/>
    <property type="match status" value="1"/>
</dbReference>
<evidence type="ECO:0000313" key="2">
    <source>
        <dbReference type="EMBL" id="GGM39131.1"/>
    </source>
</evidence>
<organism evidence="2 3">
    <name type="scientific">Promicromonospora citrea</name>
    <dbReference type="NCBI Taxonomy" id="43677"/>
    <lineage>
        <taxon>Bacteria</taxon>
        <taxon>Bacillati</taxon>
        <taxon>Actinomycetota</taxon>
        <taxon>Actinomycetes</taxon>
        <taxon>Micrococcales</taxon>
        <taxon>Promicromonosporaceae</taxon>
        <taxon>Promicromonospora</taxon>
    </lineage>
</organism>
<reference evidence="2" key="1">
    <citation type="journal article" date="2014" name="Int. J. Syst. Evol. Microbiol.">
        <title>Complete genome sequence of Corynebacterium casei LMG S-19264T (=DSM 44701T), isolated from a smear-ripened cheese.</title>
        <authorList>
            <consortium name="US DOE Joint Genome Institute (JGI-PGF)"/>
            <person name="Walter F."/>
            <person name="Albersmeier A."/>
            <person name="Kalinowski J."/>
            <person name="Ruckert C."/>
        </authorList>
    </citation>
    <scope>NUCLEOTIDE SEQUENCE</scope>
    <source>
        <strain evidence="2">JCM 3051</strain>
    </source>
</reference>
<keyword evidence="3" id="KW-1185">Reference proteome</keyword>
<name>A0A8H9L8Y6_9MICO</name>
<accession>A0A8H9L8Y6</accession>
<dbReference type="Proteomes" id="UP000655589">
    <property type="component" value="Unassembled WGS sequence"/>
</dbReference>
<reference evidence="2" key="2">
    <citation type="submission" date="2020-09" db="EMBL/GenBank/DDBJ databases">
        <authorList>
            <person name="Sun Q."/>
            <person name="Ohkuma M."/>
        </authorList>
    </citation>
    <scope>NUCLEOTIDE SEQUENCE</scope>
    <source>
        <strain evidence="2">JCM 3051</strain>
    </source>
</reference>
<proteinExistence type="predicted"/>
<evidence type="ECO:0000259" key="1">
    <source>
        <dbReference type="Pfam" id="PF19834"/>
    </source>
</evidence>
<dbReference type="AlphaFoldDB" id="A0A8H9L8Y6"/>
<comment type="caution">
    <text evidence="2">The sequence shown here is derived from an EMBL/GenBank/DDBJ whole genome shotgun (WGS) entry which is preliminary data.</text>
</comment>
<dbReference type="InterPro" id="IPR045632">
    <property type="entry name" value="DUF6314"/>
</dbReference>
<evidence type="ECO:0000313" key="3">
    <source>
        <dbReference type="Proteomes" id="UP000655589"/>
    </source>
</evidence>
<feature type="domain" description="DUF6314" evidence="1">
    <location>
        <begin position="6"/>
        <end position="133"/>
    </location>
</feature>
<sequence length="136" mass="15651">MSPLRLVGTWDLDREVVHADGARYTVTGQATLRREDDGRVRWDEHGTLRWESGSTPVSRTLYLVRASGSASWRVLFEDGRDFHPWTPGRVEHACGRDLYRGDVDVPDGPATSWELTWHVTGPEKDYEMHTRYTLPR</sequence>
<dbReference type="RefSeq" id="WP_171105408.1">
    <property type="nucleotide sequence ID" value="NZ_BMPT01000019.1"/>
</dbReference>
<gene>
    <name evidence="2" type="ORF">GCM10010102_38430</name>
</gene>